<dbReference type="Proteomes" id="UP000094565">
    <property type="component" value="Chromosome 4"/>
</dbReference>
<keyword evidence="2" id="KW-1185">Reference proteome</keyword>
<protein>
    <submittedName>
        <fullName evidence="1">BA75_04964T0</fullName>
    </submittedName>
</protein>
<name>A0A1B2JHK2_PICPA</name>
<dbReference type="EMBL" id="CP014587">
    <property type="protein sequence ID" value="ANZ77520.1"/>
    <property type="molecule type" value="Genomic_DNA"/>
</dbReference>
<reference evidence="1 2" key="1">
    <citation type="submission" date="2016-02" db="EMBL/GenBank/DDBJ databases">
        <title>Comparative genomic and transcriptomic foundation for Pichia pastoris.</title>
        <authorList>
            <person name="Love K.R."/>
            <person name="Shah K.A."/>
            <person name="Whittaker C.A."/>
            <person name="Wu J."/>
            <person name="Bartlett M.C."/>
            <person name="Ma D."/>
            <person name="Leeson R.L."/>
            <person name="Priest M."/>
            <person name="Young S.K."/>
            <person name="Love J.C."/>
        </authorList>
    </citation>
    <scope>NUCLEOTIDE SEQUENCE [LARGE SCALE GENOMIC DNA]</scope>
    <source>
        <strain evidence="1 2">ATCC 28485</strain>
    </source>
</reference>
<dbReference type="OrthoDB" id="4082971at2759"/>
<dbReference type="AlphaFoldDB" id="A0A1B2JHK2"/>
<evidence type="ECO:0000313" key="2">
    <source>
        <dbReference type="Proteomes" id="UP000094565"/>
    </source>
</evidence>
<proteinExistence type="predicted"/>
<accession>A0A1B2JHK2</accession>
<gene>
    <name evidence="1" type="primary">YPL108W</name>
    <name evidence="1" type="ORF">ATY40_BA7504964</name>
</gene>
<organism evidence="1 2">
    <name type="scientific">Komagataella pastoris</name>
    <name type="common">Yeast</name>
    <name type="synonym">Pichia pastoris</name>
    <dbReference type="NCBI Taxonomy" id="4922"/>
    <lineage>
        <taxon>Eukaryota</taxon>
        <taxon>Fungi</taxon>
        <taxon>Dikarya</taxon>
        <taxon>Ascomycota</taxon>
        <taxon>Saccharomycotina</taxon>
        <taxon>Pichiomycetes</taxon>
        <taxon>Pichiales</taxon>
        <taxon>Pichiaceae</taxon>
        <taxon>Komagataella</taxon>
    </lineage>
</organism>
<sequence>MHRRLLYRVMSTLESQLKSTDGSVLVNTSTGKIKVRKGQTEEAFLEQKQQFLETGPQINDYNWLIEDYDTRLETFSQLAPEKRQSKHFFDPINKVDTENIIRCLNLLYYEKRYHECLQRCQFIIGIEDADLEKNKKFQLFKSELASIKSACESKLS</sequence>
<evidence type="ECO:0000313" key="1">
    <source>
        <dbReference type="EMBL" id="ANZ77520.1"/>
    </source>
</evidence>